<feature type="compositionally biased region" description="Pro residues" evidence="1">
    <location>
        <begin position="199"/>
        <end position="208"/>
    </location>
</feature>
<feature type="transmembrane region" description="Helical" evidence="2">
    <location>
        <begin position="224"/>
        <end position="247"/>
    </location>
</feature>
<dbReference type="Proteomes" id="UP001216907">
    <property type="component" value="Unassembled WGS sequence"/>
</dbReference>
<feature type="transmembrane region" description="Helical" evidence="2">
    <location>
        <begin position="322"/>
        <end position="341"/>
    </location>
</feature>
<evidence type="ECO:0008006" key="5">
    <source>
        <dbReference type="Google" id="ProtNLM"/>
    </source>
</evidence>
<sequence length="936" mass="101931">MSEPLALAMVRGRLGTWNRLPFVLIPGLLVLAPWCLHALYSFAPELAPKLAGKDDPAAAMVENGQQTVIVLVFALALLGFGRFVPALWSLCQSSLSGLLIAAEFGLVYWIVYGGLAGVGMPGLFWHFDPSVRLRAAFGVTIFTYWMLYLLFIRDYEVHRHEPGRQIWTRFFPALEASGLPAPLALRPTATAPALQEAPGPAPSPPAPEPAAGGAGLDAIRRLRWFLGVAGLPALLALALPALIPVARPVLLRARGPQGGVVPGIVDWPWLGGLAAGVMAVALLAGSRAPTRLHALWHAIRRRASRRGLDRDRLDPHANMKNIIIILTLVFLASYVDEWWAAAPGLRWTYRLFPAAFSMCVALGVLATAATWMGTRSWATRIAFGAVLAALLSAGGALDYEVQLRDLENLYPSATDQYSRHLASVVSKPDWYRGVVDLQEFQRARMTPAAATEATTRRLDLLKNWRGSFEGTGRRPILVVVAASGGALRAGVWTETVLGYLDGVFEDFPHHVRLIAGASGGMLGAARFVADQVHGRGMPGGPPGTKGARKVPPDYLTPIAWQIAFRDFVPNALIPRAMRNRGDALEDAWAGVDAGINLTFADLLKGEEAGRIPSIVFSPMMSEDGRRLLISNQPLADLASNAGRSVIMADHARLAQDFLEQQGKEPDDYDLEYPAQSSISAVEFFRLFESSRPRVRLASAVRMSATFPYVTSTVVLPTYPPRHVVDAGYYDNYGVNLASAWIASHARWLAENTSGVLFVQVRAFPNEARLKKLDRNVLASGAVESRSVWSRIESLLEAVPKAVGLAVGGLQALAIPFEGIAQARDSSMYFRNDAQLNGLHETFKALSPDAGFFRTVVFTCDTSPVVSNAPNVETLNWYLDPVEYEGIRRNMENVSADRQTGRLRNHLRFAALLDWWRSRGGAIREAAEAPRTSTSGQ</sequence>
<accession>A0ABT6FK62</accession>
<proteinExistence type="predicted"/>
<keyword evidence="4" id="KW-1185">Reference proteome</keyword>
<dbReference type="RefSeq" id="WP_277864156.1">
    <property type="nucleotide sequence ID" value="NZ_JARRAG010000002.1"/>
</dbReference>
<feature type="region of interest" description="Disordered" evidence="1">
    <location>
        <begin position="193"/>
        <end position="212"/>
    </location>
</feature>
<feature type="transmembrane region" description="Helical" evidence="2">
    <location>
        <begin position="68"/>
        <end position="88"/>
    </location>
</feature>
<evidence type="ECO:0000313" key="4">
    <source>
        <dbReference type="Proteomes" id="UP001216907"/>
    </source>
</evidence>
<feature type="transmembrane region" description="Helical" evidence="2">
    <location>
        <begin position="267"/>
        <end position="285"/>
    </location>
</feature>
<feature type="transmembrane region" description="Helical" evidence="2">
    <location>
        <begin position="20"/>
        <end position="40"/>
    </location>
</feature>
<dbReference type="InterPro" id="IPR016035">
    <property type="entry name" value="Acyl_Trfase/lysoPLipase"/>
</dbReference>
<name>A0ABT6FK62_9BACT</name>
<feature type="transmembrane region" description="Helical" evidence="2">
    <location>
        <begin position="347"/>
        <end position="369"/>
    </location>
</feature>
<evidence type="ECO:0000256" key="1">
    <source>
        <dbReference type="SAM" id="MobiDB-lite"/>
    </source>
</evidence>
<dbReference type="Gene3D" id="3.40.1090.10">
    <property type="entry name" value="Cytosolic phospholipase A2 catalytic domain"/>
    <property type="match status" value="1"/>
</dbReference>
<keyword evidence="2" id="KW-1133">Transmembrane helix</keyword>
<evidence type="ECO:0000256" key="2">
    <source>
        <dbReference type="SAM" id="Phobius"/>
    </source>
</evidence>
<organism evidence="3 4">
    <name type="scientific">Paludisphaera mucosa</name>
    <dbReference type="NCBI Taxonomy" id="3030827"/>
    <lineage>
        <taxon>Bacteria</taxon>
        <taxon>Pseudomonadati</taxon>
        <taxon>Planctomycetota</taxon>
        <taxon>Planctomycetia</taxon>
        <taxon>Isosphaerales</taxon>
        <taxon>Isosphaeraceae</taxon>
        <taxon>Paludisphaera</taxon>
    </lineage>
</organism>
<dbReference type="SUPFAM" id="SSF52151">
    <property type="entry name" value="FabD/lysophospholipase-like"/>
    <property type="match status" value="1"/>
</dbReference>
<dbReference type="EMBL" id="JARRAG010000002">
    <property type="protein sequence ID" value="MDG3007886.1"/>
    <property type="molecule type" value="Genomic_DNA"/>
</dbReference>
<reference evidence="3 4" key="1">
    <citation type="submission" date="2023-03" db="EMBL/GenBank/DDBJ databases">
        <title>Paludisphaera mucosa sp. nov. a novel planctomycete from northern fen.</title>
        <authorList>
            <person name="Ivanova A."/>
        </authorList>
    </citation>
    <scope>NUCLEOTIDE SEQUENCE [LARGE SCALE GENOMIC DNA]</scope>
    <source>
        <strain evidence="3 4">Pla2</strain>
    </source>
</reference>
<feature type="transmembrane region" description="Helical" evidence="2">
    <location>
        <begin position="135"/>
        <end position="152"/>
    </location>
</feature>
<evidence type="ECO:0000313" key="3">
    <source>
        <dbReference type="EMBL" id="MDG3007886.1"/>
    </source>
</evidence>
<comment type="caution">
    <text evidence="3">The sequence shown here is derived from an EMBL/GenBank/DDBJ whole genome shotgun (WGS) entry which is preliminary data.</text>
</comment>
<keyword evidence="2" id="KW-0472">Membrane</keyword>
<protein>
    <recommendedName>
        <fullName evidence="5">PNPLA domain-containing protein</fullName>
    </recommendedName>
</protein>
<keyword evidence="2" id="KW-0812">Transmembrane</keyword>
<feature type="transmembrane region" description="Helical" evidence="2">
    <location>
        <begin position="381"/>
        <end position="399"/>
    </location>
</feature>
<feature type="transmembrane region" description="Helical" evidence="2">
    <location>
        <begin position="95"/>
        <end position="115"/>
    </location>
</feature>
<gene>
    <name evidence="3" type="ORF">PZE19_29335</name>
</gene>